<accession>A0A212U257</accession>
<dbReference type="EMBL" id="FYEX01000002">
    <property type="protein sequence ID" value="SNC72342.1"/>
    <property type="molecule type" value="Genomic_DNA"/>
</dbReference>
<feature type="transmembrane region" description="Helical" evidence="5">
    <location>
        <begin position="83"/>
        <end position="106"/>
    </location>
</feature>
<evidence type="ECO:0000256" key="5">
    <source>
        <dbReference type="SAM" id="Phobius"/>
    </source>
</evidence>
<dbReference type="Proteomes" id="UP000197215">
    <property type="component" value="Unassembled WGS sequence"/>
</dbReference>
<sequence length="167" mass="18412">MHITAQRLFVFILTLWVGSIITVGYIVAPTLFATLTDTQVAGMVAGSLFRIEGTISMVVSVALIVFANLLVKRGLNRYRQVRWYLLAMLICAAVVAFVLQPMMNALREEALSHGFPVMLSPLAKSFGQLHGISSTLYFLQSLIGLILLWRLSKPIDLTTTEVVAKSN</sequence>
<gene>
    <name evidence="7" type="ORF">SAMN06295916_1571</name>
</gene>
<organism evidence="7 8">
    <name type="scientific">Polynucleobacter victoriensis</name>
    <dbReference type="NCBI Taxonomy" id="2049319"/>
    <lineage>
        <taxon>Bacteria</taxon>
        <taxon>Pseudomonadati</taxon>
        <taxon>Pseudomonadota</taxon>
        <taxon>Betaproteobacteria</taxon>
        <taxon>Burkholderiales</taxon>
        <taxon>Burkholderiaceae</taxon>
        <taxon>Polynucleobacter</taxon>
    </lineage>
</organism>
<evidence type="ECO:0000256" key="2">
    <source>
        <dbReference type="ARBA" id="ARBA00022692"/>
    </source>
</evidence>
<keyword evidence="4 5" id="KW-0472">Membrane</keyword>
<evidence type="ECO:0000259" key="6">
    <source>
        <dbReference type="Pfam" id="PF13664"/>
    </source>
</evidence>
<keyword evidence="3 5" id="KW-1133">Transmembrane helix</keyword>
<evidence type="ECO:0000256" key="4">
    <source>
        <dbReference type="ARBA" id="ARBA00023136"/>
    </source>
</evidence>
<evidence type="ECO:0000256" key="3">
    <source>
        <dbReference type="ARBA" id="ARBA00022989"/>
    </source>
</evidence>
<dbReference type="RefSeq" id="WP_088813497.1">
    <property type="nucleotide sequence ID" value="NZ_FYEX01000002.1"/>
</dbReference>
<proteinExistence type="predicted"/>
<dbReference type="AlphaFoldDB" id="A0A212U257"/>
<reference evidence="7 8" key="1">
    <citation type="submission" date="2017-06" db="EMBL/GenBank/DDBJ databases">
        <authorList>
            <person name="Kim H.J."/>
            <person name="Triplett B.A."/>
        </authorList>
    </citation>
    <scope>NUCLEOTIDE SEQUENCE [LARGE SCALE GENOMIC DNA]</scope>
    <source>
        <strain evidence="7 8">MWH-VicM1</strain>
    </source>
</reference>
<feature type="transmembrane region" description="Helical" evidence="5">
    <location>
        <begin position="126"/>
        <end position="149"/>
    </location>
</feature>
<dbReference type="InterPro" id="IPR025423">
    <property type="entry name" value="TMEM205-like"/>
</dbReference>
<evidence type="ECO:0000313" key="7">
    <source>
        <dbReference type="EMBL" id="SNC72342.1"/>
    </source>
</evidence>
<dbReference type="OrthoDB" id="5797290at2"/>
<dbReference type="Pfam" id="PF13664">
    <property type="entry name" value="DUF4149"/>
    <property type="match status" value="1"/>
</dbReference>
<feature type="transmembrane region" description="Helical" evidence="5">
    <location>
        <begin position="7"/>
        <end position="28"/>
    </location>
</feature>
<feature type="domain" description="TMEM205-like" evidence="6">
    <location>
        <begin position="12"/>
        <end position="110"/>
    </location>
</feature>
<dbReference type="GO" id="GO:0016020">
    <property type="term" value="C:membrane"/>
    <property type="evidence" value="ECO:0007669"/>
    <property type="project" value="UniProtKB-SubCell"/>
</dbReference>
<evidence type="ECO:0000256" key="1">
    <source>
        <dbReference type="ARBA" id="ARBA00004370"/>
    </source>
</evidence>
<keyword evidence="2 5" id="KW-0812">Transmembrane</keyword>
<feature type="transmembrane region" description="Helical" evidence="5">
    <location>
        <begin position="48"/>
        <end position="71"/>
    </location>
</feature>
<protein>
    <recommendedName>
        <fullName evidence="6">TMEM205-like domain-containing protein</fullName>
    </recommendedName>
</protein>
<comment type="subcellular location">
    <subcellularLocation>
        <location evidence="1">Membrane</location>
    </subcellularLocation>
</comment>
<evidence type="ECO:0000313" key="8">
    <source>
        <dbReference type="Proteomes" id="UP000197215"/>
    </source>
</evidence>
<name>A0A212U257_9BURK</name>
<keyword evidence="8" id="KW-1185">Reference proteome</keyword>